<keyword evidence="3" id="KW-1185">Reference proteome</keyword>
<dbReference type="Pfam" id="PF04707">
    <property type="entry name" value="PRELI"/>
    <property type="match status" value="1"/>
</dbReference>
<evidence type="ECO:0000259" key="1">
    <source>
        <dbReference type="PROSITE" id="PS50904"/>
    </source>
</evidence>
<dbReference type="InParanoid" id="A0A7N8Y877"/>
<evidence type="ECO:0000313" key="2">
    <source>
        <dbReference type="Ensembl" id="ENSMAMP00000061453.1"/>
    </source>
</evidence>
<dbReference type="PROSITE" id="PS50904">
    <property type="entry name" value="PRELI_MSF1"/>
    <property type="match status" value="1"/>
</dbReference>
<reference evidence="2" key="1">
    <citation type="submission" date="2025-08" db="UniProtKB">
        <authorList>
            <consortium name="Ensembl"/>
        </authorList>
    </citation>
    <scope>IDENTIFICATION</scope>
</reference>
<reference evidence="2" key="2">
    <citation type="submission" date="2025-09" db="UniProtKB">
        <authorList>
            <consortium name="Ensembl"/>
        </authorList>
    </citation>
    <scope>IDENTIFICATION</scope>
</reference>
<dbReference type="Proteomes" id="UP000261640">
    <property type="component" value="Unplaced"/>
</dbReference>
<proteinExistence type="predicted"/>
<dbReference type="InterPro" id="IPR006797">
    <property type="entry name" value="PRELI/MSF1_dom"/>
</dbReference>
<feature type="domain" description="PRELI/MSF1" evidence="1">
    <location>
        <begin position="1"/>
        <end position="86"/>
    </location>
</feature>
<sequence>NASYYLGQQLYTHVLTKDVLYHDATPNNHLLSCRLTTKTNRLPRWVDCIFPSNVVCDTCVLEDSIVDVHSLLWPSAELWFIKHAEV</sequence>
<name>A0A7N8Y877_9TELE</name>
<accession>A0A7N8Y877</accession>
<dbReference type="AlphaFoldDB" id="A0A7N8Y877"/>
<organism evidence="2 3">
    <name type="scientific">Mastacembelus armatus</name>
    <name type="common">zig-zag eel</name>
    <dbReference type="NCBI Taxonomy" id="205130"/>
    <lineage>
        <taxon>Eukaryota</taxon>
        <taxon>Metazoa</taxon>
        <taxon>Chordata</taxon>
        <taxon>Craniata</taxon>
        <taxon>Vertebrata</taxon>
        <taxon>Euteleostomi</taxon>
        <taxon>Actinopterygii</taxon>
        <taxon>Neopterygii</taxon>
        <taxon>Teleostei</taxon>
        <taxon>Neoteleostei</taxon>
        <taxon>Acanthomorphata</taxon>
        <taxon>Anabantaria</taxon>
        <taxon>Synbranchiformes</taxon>
        <taxon>Mastacembelidae</taxon>
        <taxon>Mastacembelus</taxon>
    </lineage>
</organism>
<protein>
    <recommendedName>
        <fullName evidence="1">PRELI/MSF1 domain-containing protein</fullName>
    </recommendedName>
</protein>
<evidence type="ECO:0000313" key="3">
    <source>
        <dbReference type="Proteomes" id="UP000261640"/>
    </source>
</evidence>
<dbReference type="Ensembl" id="ENSMAMT00000044975.1">
    <property type="protein sequence ID" value="ENSMAMP00000061453.1"/>
    <property type="gene ID" value="ENSMAMG00000025186.1"/>
</dbReference>